<dbReference type="GeneTree" id="ENSGT00950000182890"/>
<protein>
    <submittedName>
        <fullName evidence="16">Uncharacterized protein</fullName>
    </submittedName>
</protein>
<dbReference type="InterPro" id="IPR001909">
    <property type="entry name" value="KRAB"/>
</dbReference>
<dbReference type="CDD" id="cd07936">
    <property type="entry name" value="SCAN"/>
    <property type="match status" value="1"/>
</dbReference>
<evidence type="ECO:0000256" key="11">
    <source>
        <dbReference type="PROSITE-ProRule" id="PRU00042"/>
    </source>
</evidence>
<evidence type="ECO:0000259" key="13">
    <source>
        <dbReference type="PROSITE" id="PS50157"/>
    </source>
</evidence>
<evidence type="ECO:0000256" key="5">
    <source>
        <dbReference type="ARBA" id="ARBA00022771"/>
    </source>
</evidence>
<keyword evidence="6" id="KW-0862">Zinc</keyword>
<dbReference type="GO" id="GO:0003677">
    <property type="term" value="F:DNA binding"/>
    <property type="evidence" value="ECO:0007669"/>
    <property type="project" value="UniProtKB-KW"/>
</dbReference>
<dbReference type="InterPro" id="IPR038269">
    <property type="entry name" value="SCAN_sf"/>
</dbReference>
<comment type="subcellular location">
    <subcellularLocation>
        <location evidence="1">Nucleus</location>
    </subcellularLocation>
</comment>
<keyword evidence="5 11" id="KW-0863">Zinc-finger</keyword>
<keyword evidence="17" id="KW-1185">Reference proteome</keyword>
<proteinExistence type="inferred from homology"/>
<dbReference type="Pfam" id="PF02023">
    <property type="entry name" value="SCAN"/>
    <property type="match status" value="1"/>
</dbReference>
<dbReference type="InterPro" id="IPR036236">
    <property type="entry name" value="Znf_C2H2_sf"/>
</dbReference>
<keyword evidence="7" id="KW-0805">Transcription regulation</keyword>
<feature type="domain" description="C2H2-type" evidence="13">
    <location>
        <begin position="680"/>
        <end position="707"/>
    </location>
</feature>
<feature type="domain" description="SCAN box" evidence="14">
    <location>
        <begin position="169"/>
        <end position="247"/>
    </location>
</feature>
<feature type="domain" description="KRAB" evidence="15">
    <location>
        <begin position="331"/>
        <end position="402"/>
    </location>
</feature>
<dbReference type="PROSITE" id="PS50805">
    <property type="entry name" value="KRAB"/>
    <property type="match status" value="1"/>
</dbReference>
<evidence type="ECO:0000256" key="1">
    <source>
        <dbReference type="ARBA" id="ARBA00004123"/>
    </source>
</evidence>
<dbReference type="PROSITE" id="PS00028">
    <property type="entry name" value="ZINC_FINGER_C2H2_1"/>
    <property type="match status" value="8"/>
</dbReference>
<dbReference type="SMART" id="SM00349">
    <property type="entry name" value="KRAB"/>
    <property type="match status" value="1"/>
</dbReference>
<evidence type="ECO:0000256" key="8">
    <source>
        <dbReference type="ARBA" id="ARBA00023125"/>
    </source>
</evidence>
<dbReference type="Gene3D" id="1.10.4020.10">
    <property type="entry name" value="DNA breaking-rejoining enzymes"/>
    <property type="match status" value="1"/>
</dbReference>
<dbReference type="FunFam" id="3.30.160.60:FF:002343">
    <property type="entry name" value="Zinc finger protein 33A"/>
    <property type="match status" value="5"/>
</dbReference>
<name>A0A803TJZ4_ANOCA</name>
<dbReference type="Ensembl" id="ENSACAT00000043089.1">
    <property type="protein sequence ID" value="ENSACAP00000035534.1"/>
    <property type="gene ID" value="ENSACAG00000036506.1"/>
</dbReference>
<comment type="similarity">
    <text evidence="2">Belongs to the krueppel C2H2-type zinc-finger protein family.</text>
</comment>
<dbReference type="SMART" id="SM00431">
    <property type="entry name" value="SCAN"/>
    <property type="match status" value="1"/>
</dbReference>
<feature type="domain" description="C2H2-type" evidence="13">
    <location>
        <begin position="596"/>
        <end position="623"/>
    </location>
</feature>
<keyword evidence="10" id="KW-0539">Nucleus</keyword>
<dbReference type="PROSITE" id="PS50157">
    <property type="entry name" value="ZINC_FINGER_C2H2_2"/>
    <property type="match status" value="8"/>
</dbReference>
<dbReference type="Proteomes" id="UP000001646">
    <property type="component" value="Unplaced"/>
</dbReference>
<feature type="region of interest" description="Disordered" evidence="12">
    <location>
        <begin position="293"/>
        <end position="316"/>
    </location>
</feature>
<dbReference type="AlphaFoldDB" id="A0A803TJZ4"/>
<evidence type="ECO:0000256" key="6">
    <source>
        <dbReference type="ARBA" id="ARBA00022833"/>
    </source>
</evidence>
<dbReference type="FunFam" id="3.30.160.60:FF:000176">
    <property type="entry name" value="zinc finger protein 70"/>
    <property type="match status" value="1"/>
</dbReference>
<dbReference type="Pfam" id="PF01352">
    <property type="entry name" value="KRAB"/>
    <property type="match status" value="1"/>
</dbReference>
<dbReference type="InterPro" id="IPR003309">
    <property type="entry name" value="SCAN_dom"/>
</dbReference>
<dbReference type="PROSITE" id="PS50804">
    <property type="entry name" value="SCAN_BOX"/>
    <property type="match status" value="1"/>
</dbReference>
<dbReference type="Gene3D" id="3.30.160.60">
    <property type="entry name" value="Classic Zinc Finger"/>
    <property type="match status" value="8"/>
</dbReference>
<dbReference type="InterPro" id="IPR013087">
    <property type="entry name" value="Znf_C2H2_type"/>
</dbReference>
<evidence type="ECO:0000256" key="4">
    <source>
        <dbReference type="ARBA" id="ARBA00022737"/>
    </source>
</evidence>
<feature type="domain" description="C2H2-type" evidence="13">
    <location>
        <begin position="540"/>
        <end position="567"/>
    </location>
</feature>
<dbReference type="Gene3D" id="6.10.140.140">
    <property type="match status" value="1"/>
</dbReference>
<evidence type="ECO:0000256" key="10">
    <source>
        <dbReference type="ARBA" id="ARBA00023242"/>
    </source>
</evidence>
<dbReference type="SMART" id="SM00355">
    <property type="entry name" value="ZnF_C2H2"/>
    <property type="match status" value="8"/>
</dbReference>
<dbReference type="FunFam" id="1.10.4020.10:FF:000001">
    <property type="entry name" value="zinc finger protein 263 isoform X1"/>
    <property type="match status" value="1"/>
</dbReference>
<evidence type="ECO:0000256" key="3">
    <source>
        <dbReference type="ARBA" id="ARBA00022723"/>
    </source>
</evidence>
<dbReference type="PANTHER" id="PTHR23226:SF377">
    <property type="entry name" value="ZINC FINGER AND SCAN DOMAIN-CONTAINING PROTEIN 20"/>
    <property type="match status" value="1"/>
</dbReference>
<feature type="domain" description="C2H2-type" evidence="13">
    <location>
        <begin position="652"/>
        <end position="679"/>
    </location>
</feature>
<dbReference type="InterPro" id="IPR036051">
    <property type="entry name" value="KRAB_dom_sf"/>
</dbReference>
<evidence type="ECO:0000259" key="14">
    <source>
        <dbReference type="PROSITE" id="PS50804"/>
    </source>
</evidence>
<dbReference type="FunFam" id="3.30.160.60:FF:000551">
    <property type="entry name" value="zinc finger protein 197 isoform X1"/>
    <property type="match status" value="1"/>
</dbReference>
<evidence type="ECO:0000256" key="12">
    <source>
        <dbReference type="SAM" id="MobiDB-lite"/>
    </source>
</evidence>
<sequence>MSRESGGVAALDRQCQHFFTHGFSPDIKMEEEEGLALEYGDWGANKKRHCFVPDGFPKWPPPEVKQEPEEGLAQHCEIQWQEFLRALQPSQMGWEGPKQPWVERQTRQLSLGSFEGEISKWPAIEEAPMILPGVNRAAAKNLDMRGGEDCETLEGDVRAKEDIGAEIQRKRFRDFRYRETEGPHGVCDRLQELCQRWLKPEKSSKERILEMLILEQFLAILPQEMQSWVKEGGPESPAHAVVLAEEFLQSQEESKGWKQQVLSEMPSETEKGESTRGLLSFLAIKPLCKEMEEEEERDSEDRGHLVSGTTPAMDSASSLLKASPVQTQGQVTFEDVAVHFSEAEQALLDEDQSSLYTEVMLENYRNLTALGFSMCKPELISYLERRGESSIRDAEETGKEESADVAATSEVKEENLLQEEDPKLEEIPEMIPLGSQEGICLTAQDCESESPLLKRNHELGDSTASENGTGKTHLKVSSDGTLLEGFRESVSMKPELFDQGYESDRQPWQHTVNLWGISTQKVEDVVADNIGTTWAGEEHHMCRKCGQAFEHQSGLIVHQMIHTAERPYECLECGKSFCQRENLLAHQRIHLGERLYECPQCGKHFSTRSHLITHQRIHTGEKPFECLHCAKSFSNKSSLTTHQRIHTGEKPYECPQCGKSFCQSGQLIRHQRIHTGEKPHACPQCGKCFCQRGQLIRHQRMHTGEKPYECLQCGKNFSRKLSLDLHQRMHTGEKPYECPECRKSFCQSAQLIQHQRIHTGEKGFGQVRQKLLSERNAGKASGNPRGIETLRVL</sequence>
<dbReference type="SUPFAM" id="SSF109640">
    <property type="entry name" value="KRAB domain (Kruppel-associated box)"/>
    <property type="match status" value="1"/>
</dbReference>
<keyword evidence="3" id="KW-0479">Metal-binding</keyword>
<organism evidence="16 17">
    <name type="scientific">Anolis carolinensis</name>
    <name type="common">Green anole</name>
    <name type="synonym">American chameleon</name>
    <dbReference type="NCBI Taxonomy" id="28377"/>
    <lineage>
        <taxon>Eukaryota</taxon>
        <taxon>Metazoa</taxon>
        <taxon>Chordata</taxon>
        <taxon>Craniata</taxon>
        <taxon>Vertebrata</taxon>
        <taxon>Euteleostomi</taxon>
        <taxon>Lepidosauria</taxon>
        <taxon>Squamata</taxon>
        <taxon>Bifurcata</taxon>
        <taxon>Unidentata</taxon>
        <taxon>Episquamata</taxon>
        <taxon>Toxicofera</taxon>
        <taxon>Iguania</taxon>
        <taxon>Dactyloidae</taxon>
        <taxon>Anolis</taxon>
    </lineage>
</organism>
<keyword evidence="9" id="KW-0804">Transcription</keyword>
<reference evidence="16" key="3">
    <citation type="submission" date="2025-09" db="UniProtKB">
        <authorList>
            <consortium name="Ensembl"/>
        </authorList>
    </citation>
    <scope>IDENTIFICATION</scope>
</reference>
<reference evidence="16" key="2">
    <citation type="submission" date="2025-08" db="UniProtKB">
        <authorList>
            <consortium name="Ensembl"/>
        </authorList>
    </citation>
    <scope>IDENTIFICATION</scope>
</reference>
<evidence type="ECO:0000256" key="9">
    <source>
        <dbReference type="ARBA" id="ARBA00023163"/>
    </source>
</evidence>
<evidence type="ECO:0000259" key="15">
    <source>
        <dbReference type="PROSITE" id="PS50805"/>
    </source>
</evidence>
<evidence type="ECO:0000256" key="7">
    <source>
        <dbReference type="ARBA" id="ARBA00023015"/>
    </source>
</evidence>
<dbReference type="InParanoid" id="A0A803TJZ4"/>
<feature type="domain" description="C2H2-type" evidence="13">
    <location>
        <begin position="708"/>
        <end position="735"/>
    </location>
</feature>
<dbReference type="CDD" id="cd07765">
    <property type="entry name" value="KRAB_A-box"/>
    <property type="match status" value="1"/>
</dbReference>
<evidence type="ECO:0000256" key="2">
    <source>
        <dbReference type="ARBA" id="ARBA00006991"/>
    </source>
</evidence>
<dbReference type="GO" id="GO:0006355">
    <property type="term" value="P:regulation of DNA-templated transcription"/>
    <property type="evidence" value="ECO:0007669"/>
    <property type="project" value="InterPro"/>
</dbReference>
<feature type="domain" description="C2H2-type" evidence="13">
    <location>
        <begin position="624"/>
        <end position="651"/>
    </location>
</feature>
<dbReference type="GO" id="GO:0008270">
    <property type="term" value="F:zinc ion binding"/>
    <property type="evidence" value="ECO:0007669"/>
    <property type="project" value="UniProtKB-KW"/>
</dbReference>
<keyword evidence="4" id="KW-0677">Repeat</keyword>
<dbReference type="GO" id="GO:0005634">
    <property type="term" value="C:nucleus"/>
    <property type="evidence" value="ECO:0007669"/>
    <property type="project" value="UniProtKB-SubCell"/>
</dbReference>
<dbReference type="SUPFAM" id="SSF57667">
    <property type="entry name" value="beta-beta-alpha zinc fingers"/>
    <property type="match status" value="4"/>
</dbReference>
<dbReference type="SUPFAM" id="SSF47353">
    <property type="entry name" value="Retrovirus capsid dimerization domain-like"/>
    <property type="match status" value="1"/>
</dbReference>
<dbReference type="PANTHER" id="PTHR23226">
    <property type="entry name" value="ZINC FINGER AND SCAN DOMAIN-CONTAINING"/>
    <property type="match status" value="1"/>
</dbReference>
<feature type="domain" description="C2H2-type" evidence="13">
    <location>
        <begin position="736"/>
        <end position="763"/>
    </location>
</feature>
<dbReference type="Pfam" id="PF00096">
    <property type="entry name" value="zf-C2H2"/>
    <property type="match status" value="8"/>
</dbReference>
<feature type="compositionally biased region" description="Polar residues" evidence="12">
    <location>
        <begin position="307"/>
        <end position="316"/>
    </location>
</feature>
<reference evidence="16" key="1">
    <citation type="submission" date="2009-12" db="EMBL/GenBank/DDBJ databases">
        <title>The Genome Sequence of Anolis carolinensis (Green Anole Lizard).</title>
        <authorList>
            <consortium name="The Genome Sequencing Platform"/>
            <person name="Di Palma F."/>
            <person name="Alfoldi J."/>
            <person name="Heiman D."/>
            <person name="Young S."/>
            <person name="Grabherr M."/>
            <person name="Johnson J."/>
            <person name="Lander E.S."/>
            <person name="Lindblad-Toh K."/>
        </authorList>
    </citation>
    <scope>NUCLEOTIDE SEQUENCE [LARGE SCALE GENOMIC DNA]</scope>
    <source>
        <strain evidence="16">JBL SC #1</strain>
    </source>
</reference>
<accession>A0A803TJZ4</accession>
<keyword evidence="8" id="KW-0238">DNA-binding</keyword>
<evidence type="ECO:0000313" key="17">
    <source>
        <dbReference type="Proteomes" id="UP000001646"/>
    </source>
</evidence>
<feature type="domain" description="C2H2-type" evidence="13">
    <location>
        <begin position="568"/>
        <end position="595"/>
    </location>
</feature>
<evidence type="ECO:0000313" key="16">
    <source>
        <dbReference type="Ensembl" id="ENSACAP00000035534.1"/>
    </source>
</evidence>